<keyword evidence="5 6" id="KW-0472">Membrane</keyword>
<dbReference type="InterPro" id="IPR049452">
    <property type="entry name" value="Anoctamin_TM"/>
</dbReference>
<protein>
    <recommendedName>
        <fullName evidence="6">Anoctamin</fullName>
    </recommendedName>
</protein>
<dbReference type="Proteomes" id="UP000663868">
    <property type="component" value="Unassembled WGS sequence"/>
</dbReference>
<dbReference type="GO" id="GO:0005254">
    <property type="term" value="F:chloride channel activity"/>
    <property type="evidence" value="ECO:0007669"/>
    <property type="project" value="TreeGrafter"/>
</dbReference>
<comment type="similarity">
    <text evidence="2 6">Belongs to the anoctamin family.</text>
</comment>
<evidence type="ECO:0000256" key="2">
    <source>
        <dbReference type="ARBA" id="ARBA00009671"/>
    </source>
</evidence>
<evidence type="ECO:0000256" key="5">
    <source>
        <dbReference type="ARBA" id="ARBA00023136"/>
    </source>
</evidence>
<keyword evidence="3 6" id="KW-0812">Transmembrane</keyword>
<feature type="non-terminal residue" evidence="8">
    <location>
        <position position="1"/>
    </location>
</feature>
<organism evidence="8 9">
    <name type="scientific">Adineta steineri</name>
    <dbReference type="NCBI Taxonomy" id="433720"/>
    <lineage>
        <taxon>Eukaryota</taxon>
        <taxon>Metazoa</taxon>
        <taxon>Spiralia</taxon>
        <taxon>Gnathifera</taxon>
        <taxon>Rotifera</taxon>
        <taxon>Eurotatoria</taxon>
        <taxon>Bdelloidea</taxon>
        <taxon>Adinetida</taxon>
        <taxon>Adinetidae</taxon>
        <taxon>Adineta</taxon>
    </lineage>
</organism>
<dbReference type="InterPro" id="IPR007632">
    <property type="entry name" value="Anoctamin"/>
</dbReference>
<keyword evidence="4 6" id="KW-1133">Transmembrane helix</keyword>
<evidence type="ECO:0000256" key="4">
    <source>
        <dbReference type="ARBA" id="ARBA00022989"/>
    </source>
</evidence>
<accession>A0A820S8D0</accession>
<gene>
    <name evidence="8" type="ORF">KXQ929_LOCUS54001</name>
</gene>
<dbReference type="AlphaFoldDB" id="A0A820S8D0"/>
<comment type="caution">
    <text evidence="6">Lacks conserved residue(s) required for the propagation of feature annotation.</text>
</comment>
<evidence type="ECO:0000256" key="6">
    <source>
        <dbReference type="RuleBase" id="RU280814"/>
    </source>
</evidence>
<dbReference type="PANTHER" id="PTHR12308:SF84">
    <property type="entry name" value="ANOCTAMIN"/>
    <property type="match status" value="1"/>
</dbReference>
<feature type="domain" description="Anoctamin transmembrane" evidence="7">
    <location>
        <begin position="1"/>
        <end position="68"/>
    </location>
</feature>
<dbReference type="GO" id="GO:0005886">
    <property type="term" value="C:plasma membrane"/>
    <property type="evidence" value="ECO:0007669"/>
    <property type="project" value="TreeGrafter"/>
</dbReference>
<comment type="subcellular location">
    <subcellularLocation>
        <location evidence="1 6">Membrane</location>
        <topology evidence="1 6">Multi-pass membrane protein</topology>
    </subcellularLocation>
</comment>
<feature type="transmembrane region" description="Helical" evidence="6">
    <location>
        <begin position="26"/>
        <end position="51"/>
    </location>
</feature>
<dbReference type="Pfam" id="PF04547">
    <property type="entry name" value="Anoctamin"/>
    <property type="match status" value="1"/>
</dbReference>
<feature type="non-terminal residue" evidence="8">
    <location>
        <position position="104"/>
    </location>
</feature>
<name>A0A820S8D0_9BILA</name>
<evidence type="ECO:0000313" key="8">
    <source>
        <dbReference type="EMBL" id="CAF4451843.1"/>
    </source>
</evidence>
<evidence type="ECO:0000256" key="1">
    <source>
        <dbReference type="ARBA" id="ARBA00004141"/>
    </source>
</evidence>
<sequence length="104" mass="11559">LIEIRLDAWKFLSKYKRPIPFKASDIGIWGDIISGISYFAVLTNAIVIAWTSEFIPKMAYRSLKSTGGSLDGYVNWTLSSFPVSAYNVSGVPPPNPPTNVQFCR</sequence>
<dbReference type="PANTHER" id="PTHR12308">
    <property type="entry name" value="ANOCTAMIN"/>
    <property type="match status" value="1"/>
</dbReference>
<evidence type="ECO:0000256" key="3">
    <source>
        <dbReference type="ARBA" id="ARBA00022692"/>
    </source>
</evidence>
<dbReference type="EMBL" id="CAJOBB010031582">
    <property type="protein sequence ID" value="CAF4451843.1"/>
    <property type="molecule type" value="Genomic_DNA"/>
</dbReference>
<proteinExistence type="inferred from homology"/>
<evidence type="ECO:0000259" key="7">
    <source>
        <dbReference type="Pfam" id="PF04547"/>
    </source>
</evidence>
<evidence type="ECO:0000313" key="9">
    <source>
        <dbReference type="Proteomes" id="UP000663868"/>
    </source>
</evidence>
<reference evidence="8" key="1">
    <citation type="submission" date="2021-02" db="EMBL/GenBank/DDBJ databases">
        <authorList>
            <person name="Nowell W R."/>
        </authorList>
    </citation>
    <scope>NUCLEOTIDE SEQUENCE</scope>
</reference>
<comment type="caution">
    <text evidence="8">The sequence shown here is derived from an EMBL/GenBank/DDBJ whole genome shotgun (WGS) entry which is preliminary data.</text>
</comment>